<organism evidence="1">
    <name type="scientific">Anguilla anguilla</name>
    <name type="common">European freshwater eel</name>
    <name type="synonym">Muraena anguilla</name>
    <dbReference type="NCBI Taxonomy" id="7936"/>
    <lineage>
        <taxon>Eukaryota</taxon>
        <taxon>Metazoa</taxon>
        <taxon>Chordata</taxon>
        <taxon>Craniata</taxon>
        <taxon>Vertebrata</taxon>
        <taxon>Euteleostomi</taxon>
        <taxon>Actinopterygii</taxon>
        <taxon>Neopterygii</taxon>
        <taxon>Teleostei</taxon>
        <taxon>Anguilliformes</taxon>
        <taxon>Anguillidae</taxon>
        <taxon>Anguilla</taxon>
    </lineage>
</organism>
<accession>A0A0E9V5Q6</accession>
<reference evidence="1" key="2">
    <citation type="journal article" date="2015" name="Fish Shellfish Immunol.">
        <title>Early steps in the European eel (Anguilla anguilla)-Vibrio vulnificus interaction in the gills: Role of the RtxA13 toxin.</title>
        <authorList>
            <person name="Callol A."/>
            <person name="Pajuelo D."/>
            <person name="Ebbesson L."/>
            <person name="Teles M."/>
            <person name="MacKenzie S."/>
            <person name="Amaro C."/>
        </authorList>
    </citation>
    <scope>NUCLEOTIDE SEQUENCE</scope>
</reference>
<name>A0A0E9V5Q6_ANGAN</name>
<proteinExistence type="predicted"/>
<evidence type="ECO:0000313" key="1">
    <source>
        <dbReference type="EMBL" id="JAH72593.1"/>
    </source>
</evidence>
<reference evidence="1" key="1">
    <citation type="submission" date="2014-11" db="EMBL/GenBank/DDBJ databases">
        <authorList>
            <person name="Amaro Gonzalez C."/>
        </authorList>
    </citation>
    <scope>NUCLEOTIDE SEQUENCE</scope>
</reference>
<dbReference type="EMBL" id="GBXM01035984">
    <property type="protein sequence ID" value="JAH72593.1"/>
    <property type="molecule type" value="Transcribed_RNA"/>
</dbReference>
<sequence length="45" mass="5168">MLQDWLAISLRRLFKSPHHRCQTPVLSAAFGSFQHTSDYLKPLIG</sequence>
<protein>
    <submittedName>
        <fullName evidence="1">Uncharacterized protein</fullName>
    </submittedName>
</protein>
<dbReference type="AlphaFoldDB" id="A0A0E9V5Q6"/>